<comment type="caution">
    <text evidence="1">The sequence shown here is derived from an EMBL/GenBank/DDBJ whole genome shotgun (WGS) entry which is preliminary data.</text>
</comment>
<dbReference type="EMBL" id="JABSXK010000001">
    <property type="protein sequence ID" value="NRV11949.1"/>
    <property type="molecule type" value="Genomic_DNA"/>
</dbReference>
<reference evidence="1" key="1">
    <citation type="submission" date="2020-05" db="EMBL/GenBank/DDBJ databases">
        <title>Genomic insights into acetone-butanol-ethanol (ABE) fermentation by sequencing solventogenic clostridia strains.</title>
        <authorList>
            <person name="Brown S."/>
        </authorList>
    </citation>
    <scope>NUCLEOTIDE SEQUENCE</scope>
    <source>
        <strain evidence="1">DJ126</strain>
    </source>
</reference>
<name>A0A9Q5CUJ7_CLOBE</name>
<organism evidence="1 2">
    <name type="scientific">Clostridium beijerinckii</name>
    <name type="common">Clostridium MP</name>
    <dbReference type="NCBI Taxonomy" id="1520"/>
    <lineage>
        <taxon>Bacteria</taxon>
        <taxon>Bacillati</taxon>
        <taxon>Bacillota</taxon>
        <taxon>Clostridia</taxon>
        <taxon>Eubacteriales</taxon>
        <taxon>Clostridiaceae</taxon>
        <taxon>Clostridium</taxon>
    </lineage>
</organism>
<accession>A0A9Q5CUJ7</accession>
<sequence>MNKINKNPNEKKKYLQNVLLKLTKYNINYRIKRAIKMLIRYYPIQLELDNIFNKDLKNNL</sequence>
<dbReference type="AlphaFoldDB" id="A0A9Q5CUJ7"/>
<protein>
    <submittedName>
        <fullName evidence="1">Uncharacterized protein</fullName>
    </submittedName>
</protein>
<evidence type="ECO:0000313" key="1">
    <source>
        <dbReference type="EMBL" id="NRV11949.1"/>
    </source>
</evidence>
<evidence type="ECO:0000313" key="2">
    <source>
        <dbReference type="Proteomes" id="UP000821656"/>
    </source>
</evidence>
<proteinExistence type="predicted"/>
<gene>
    <name evidence="1" type="ORF">DFH45_004912</name>
</gene>
<dbReference type="Proteomes" id="UP000821656">
    <property type="component" value="Unassembled WGS sequence"/>
</dbReference>